<feature type="transmembrane region" description="Helical" evidence="2">
    <location>
        <begin position="139"/>
        <end position="158"/>
    </location>
</feature>
<evidence type="ECO:0000313" key="3">
    <source>
        <dbReference type="EMBL" id="SBO97655.1"/>
    </source>
</evidence>
<feature type="transmembrane region" description="Helical" evidence="2">
    <location>
        <begin position="83"/>
        <end position="101"/>
    </location>
</feature>
<name>A0A1M4EFG2_9ACTN</name>
<keyword evidence="2" id="KW-0812">Transmembrane</keyword>
<gene>
    <name evidence="3" type="ORF">BN4615_P7171</name>
</gene>
<evidence type="ECO:0000256" key="1">
    <source>
        <dbReference type="SAM" id="MobiDB-lite"/>
    </source>
</evidence>
<feature type="transmembrane region" description="Helical" evidence="2">
    <location>
        <begin position="233"/>
        <end position="253"/>
    </location>
</feature>
<feature type="transmembrane region" description="Helical" evidence="2">
    <location>
        <begin position="12"/>
        <end position="36"/>
    </location>
</feature>
<keyword evidence="2" id="KW-1133">Transmembrane helix</keyword>
<evidence type="ECO:0000256" key="2">
    <source>
        <dbReference type="SAM" id="Phobius"/>
    </source>
</evidence>
<organism evidence="3">
    <name type="scientific">Nonomuraea gerenzanensis</name>
    <dbReference type="NCBI Taxonomy" id="93944"/>
    <lineage>
        <taxon>Bacteria</taxon>
        <taxon>Bacillati</taxon>
        <taxon>Actinomycetota</taxon>
        <taxon>Actinomycetes</taxon>
        <taxon>Streptosporangiales</taxon>
        <taxon>Streptosporangiaceae</taxon>
        <taxon>Nonomuraea</taxon>
    </lineage>
</organism>
<feature type="transmembrane region" description="Helical" evidence="2">
    <location>
        <begin position="274"/>
        <end position="296"/>
    </location>
</feature>
<dbReference type="AlphaFoldDB" id="A0A1M4EFG2"/>
<dbReference type="EMBL" id="LT559118">
    <property type="protein sequence ID" value="SBO97655.1"/>
    <property type="molecule type" value="Genomic_DNA"/>
</dbReference>
<protein>
    <submittedName>
        <fullName evidence="3">Uncharacterized protein</fullName>
    </submittedName>
</protein>
<accession>A0A1M4EFG2</accession>
<proteinExistence type="predicted"/>
<feature type="region of interest" description="Disordered" evidence="1">
    <location>
        <begin position="343"/>
        <end position="392"/>
    </location>
</feature>
<keyword evidence="2" id="KW-0472">Membrane</keyword>
<feature type="transmembrane region" description="Helical" evidence="2">
    <location>
        <begin position="56"/>
        <end position="76"/>
    </location>
</feature>
<reference evidence="3" key="1">
    <citation type="submission" date="2016-04" db="EMBL/GenBank/DDBJ databases">
        <authorList>
            <person name="Evans L.H."/>
            <person name="Alamgir A."/>
            <person name="Owens N."/>
            <person name="Weber N.D."/>
            <person name="Virtaneva K."/>
            <person name="Barbian K."/>
            <person name="Babar A."/>
            <person name="Rosenke K."/>
        </authorList>
    </citation>
    <scope>NUCLEOTIDE SEQUENCE</scope>
    <source>
        <strain evidence="3">Nono1</strain>
    </source>
</reference>
<feature type="transmembrane region" description="Helical" evidence="2">
    <location>
        <begin position="316"/>
        <end position="334"/>
    </location>
</feature>
<sequence>MASWPRWAGYAAAAWSLGYGVLGLFWALGGSGFPFGRTDPDWEPGLSVLGAATPEVAAPLIAVLGALGSVAGLAIARGVRRGRPLLLGFAWVAAAGLTVVVPDNRVLMLVAYAPLLAVFVFTGVPGGQPMAELVPWSRVNLFIVLAGGLLWALAALAYQRRTAGRCVACGRGGHRTARWATPAAARRWGLWAVVVAAAIPAVYDASRFAWAAGIPLGITEEFWRWLDESGLRWAGLFLSLMGLGGAILTLGLVQRWGEVYPRWIWFRAGRPVPPMLAVVPASIVSVIVLSGGLTFWRLRMVHDYAWDMWATWAPSLVWPVWGVALAVATLAYHLRRRGACRSCGRGGPADAHSGPQEARLVEAPEEPQEVRPVNAPGEPQEARPVAVHGEQP</sequence>